<sequence length="50" mass="5761">MQDIRVGVDALHAVFHIRNNVFIREIGFIQKDEIRCGDLVFKRGQHVGVI</sequence>
<organism evidence="1">
    <name type="scientific">bioreactor metagenome</name>
    <dbReference type="NCBI Taxonomy" id="1076179"/>
    <lineage>
        <taxon>unclassified sequences</taxon>
        <taxon>metagenomes</taxon>
        <taxon>ecological metagenomes</taxon>
    </lineage>
</organism>
<dbReference type="EMBL" id="VSSQ01129904">
    <property type="protein sequence ID" value="MPN57853.1"/>
    <property type="molecule type" value="Genomic_DNA"/>
</dbReference>
<comment type="caution">
    <text evidence="1">The sequence shown here is derived from an EMBL/GenBank/DDBJ whole genome shotgun (WGS) entry which is preliminary data.</text>
</comment>
<evidence type="ECO:0000313" key="1">
    <source>
        <dbReference type="EMBL" id="MPN57853.1"/>
    </source>
</evidence>
<name>A0A645JE69_9ZZZZ</name>
<reference evidence="1" key="1">
    <citation type="submission" date="2019-08" db="EMBL/GenBank/DDBJ databases">
        <authorList>
            <person name="Kucharzyk K."/>
            <person name="Murdoch R.W."/>
            <person name="Higgins S."/>
            <person name="Loffler F."/>
        </authorList>
    </citation>
    <scope>NUCLEOTIDE SEQUENCE</scope>
</reference>
<accession>A0A645JE69</accession>
<dbReference type="AlphaFoldDB" id="A0A645JE69"/>
<proteinExistence type="predicted"/>
<gene>
    <name evidence="1" type="ORF">SDC9_205549</name>
</gene>
<protein>
    <submittedName>
        <fullName evidence="1">Uncharacterized protein</fullName>
    </submittedName>
</protein>